<dbReference type="Gene3D" id="1.10.357.10">
    <property type="entry name" value="Tetracycline Repressor, domain 2"/>
    <property type="match status" value="1"/>
</dbReference>
<proteinExistence type="predicted"/>
<name>A0ABU0E5I4_9FIRM</name>
<dbReference type="PANTHER" id="PTHR30328">
    <property type="entry name" value="TRANSCRIPTIONAL REPRESSOR"/>
    <property type="match status" value="1"/>
</dbReference>
<dbReference type="PANTHER" id="PTHR30328:SF54">
    <property type="entry name" value="HTH-TYPE TRANSCRIPTIONAL REPRESSOR SCO4008"/>
    <property type="match status" value="1"/>
</dbReference>
<dbReference type="EMBL" id="JAUSUR010000005">
    <property type="protein sequence ID" value="MDQ0362159.1"/>
    <property type="molecule type" value="Genomic_DNA"/>
</dbReference>
<evidence type="ECO:0000313" key="4">
    <source>
        <dbReference type="EMBL" id="MDQ0362159.1"/>
    </source>
</evidence>
<dbReference type="Pfam" id="PF00440">
    <property type="entry name" value="TetR_N"/>
    <property type="match status" value="1"/>
</dbReference>
<dbReference type="PROSITE" id="PS50977">
    <property type="entry name" value="HTH_TETR_2"/>
    <property type="match status" value="1"/>
</dbReference>
<comment type="caution">
    <text evidence="4">The sequence shown here is derived from an EMBL/GenBank/DDBJ whole genome shotgun (WGS) entry which is preliminary data.</text>
</comment>
<evidence type="ECO:0000256" key="1">
    <source>
        <dbReference type="ARBA" id="ARBA00023125"/>
    </source>
</evidence>
<dbReference type="PRINTS" id="PR00455">
    <property type="entry name" value="HTHTETR"/>
</dbReference>
<dbReference type="Proteomes" id="UP001230220">
    <property type="component" value="Unassembled WGS sequence"/>
</dbReference>
<organism evidence="4 5">
    <name type="scientific">Breznakia pachnodae</name>
    <dbReference type="NCBI Taxonomy" id="265178"/>
    <lineage>
        <taxon>Bacteria</taxon>
        <taxon>Bacillati</taxon>
        <taxon>Bacillota</taxon>
        <taxon>Erysipelotrichia</taxon>
        <taxon>Erysipelotrichales</taxon>
        <taxon>Erysipelotrichaceae</taxon>
        <taxon>Breznakia</taxon>
    </lineage>
</organism>
<sequence>MSRPDKSIDPRILASAQEEFLTHGYEKASLKVICANANVTTGALYKRYKGKEELFSAVVPPTLNDLEEVAKQRRSLSAKDVSDEDLIKAWDMDEEYMLWWFRYLYDHQKGMLLLLTCSHGTRHATFVHDWPKMITKYSYEYYAEAYRRGLTAVKMEKTELHILLSSFWTTIFDPFVHKYNWKQIEEHSTIVCKLFDWYTVFGFKR</sequence>
<feature type="domain" description="HTH tetR-type" evidence="3">
    <location>
        <begin position="6"/>
        <end position="66"/>
    </location>
</feature>
<dbReference type="InterPro" id="IPR050109">
    <property type="entry name" value="HTH-type_TetR-like_transc_reg"/>
</dbReference>
<dbReference type="InterPro" id="IPR009057">
    <property type="entry name" value="Homeodomain-like_sf"/>
</dbReference>
<protein>
    <submittedName>
        <fullName evidence="4">AcrR family transcriptional regulator</fullName>
    </submittedName>
</protein>
<keyword evidence="1 2" id="KW-0238">DNA-binding</keyword>
<dbReference type="SUPFAM" id="SSF46689">
    <property type="entry name" value="Homeodomain-like"/>
    <property type="match status" value="1"/>
</dbReference>
<evidence type="ECO:0000259" key="3">
    <source>
        <dbReference type="PROSITE" id="PS50977"/>
    </source>
</evidence>
<evidence type="ECO:0000256" key="2">
    <source>
        <dbReference type="PROSITE-ProRule" id="PRU00335"/>
    </source>
</evidence>
<evidence type="ECO:0000313" key="5">
    <source>
        <dbReference type="Proteomes" id="UP001230220"/>
    </source>
</evidence>
<gene>
    <name evidence="4" type="ORF">J2S15_002912</name>
</gene>
<feature type="DNA-binding region" description="H-T-H motif" evidence="2">
    <location>
        <begin position="29"/>
        <end position="48"/>
    </location>
</feature>
<dbReference type="InterPro" id="IPR001647">
    <property type="entry name" value="HTH_TetR"/>
</dbReference>
<keyword evidence="5" id="KW-1185">Reference proteome</keyword>
<accession>A0ABU0E5I4</accession>
<dbReference type="RefSeq" id="WP_307409514.1">
    <property type="nucleotide sequence ID" value="NZ_JAUSUR010000005.1"/>
</dbReference>
<reference evidence="4 5" key="1">
    <citation type="submission" date="2023-07" db="EMBL/GenBank/DDBJ databases">
        <title>Genomic Encyclopedia of Type Strains, Phase IV (KMG-IV): sequencing the most valuable type-strain genomes for metagenomic binning, comparative biology and taxonomic classification.</title>
        <authorList>
            <person name="Goeker M."/>
        </authorList>
    </citation>
    <scope>NUCLEOTIDE SEQUENCE [LARGE SCALE GENOMIC DNA]</scope>
    <source>
        <strain evidence="4 5">DSM 16784</strain>
    </source>
</reference>